<dbReference type="InterPro" id="IPR001611">
    <property type="entry name" value="Leu-rich_rpt"/>
</dbReference>
<dbReference type="FunFam" id="3.80.10.10:FF:000041">
    <property type="entry name" value="LRR receptor-like serine/threonine-protein kinase ERECTA"/>
    <property type="match status" value="1"/>
</dbReference>
<dbReference type="Pfam" id="PF08263">
    <property type="entry name" value="LRRNT_2"/>
    <property type="match status" value="1"/>
</dbReference>
<accession>A1YKE8</accession>
<dbReference type="Gene3D" id="3.80.10.10">
    <property type="entry name" value="Ribonuclease Inhibitor"/>
    <property type="match status" value="1"/>
</dbReference>
<keyword evidence="2" id="KW-0433">Leucine-rich repeat</keyword>
<comment type="subcellular location">
    <subcellularLocation>
        <location evidence="1">Cell envelope</location>
    </subcellularLocation>
</comment>
<dbReference type="InterPro" id="IPR032675">
    <property type="entry name" value="LRR_dom_sf"/>
</dbReference>
<dbReference type="Pfam" id="PF00560">
    <property type="entry name" value="LRR_1"/>
    <property type="match status" value="2"/>
</dbReference>
<dbReference type="SUPFAM" id="SSF52058">
    <property type="entry name" value="L domain-like"/>
    <property type="match status" value="1"/>
</dbReference>
<organism evidence="9">
    <name type="scientific">Brachypodium sylvaticum</name>
    <name type="common">False brome</name>
    <dbReference type="NCBI Taxonomy" id="29664"/>
    <lineage>
        <taxon>Eukaryota</taxon>
        <taxon>Viridiplantae</taxon>
        <taxon>Streptophyta</taxon>
        <taxon>Embryophyta</taxon>
        <taxon>Tracheophyta</taxon>
        <taxon>Spermatophyta</taxon>
        <taxon>Magnoliopsida</taxon>
        <taxon>Liliopsida</taxon>
        <taxon>Poales</taxon>
        <taxon>Poaceae</taxon>
        <taxon>BOP clade</taxon>
        <taxon>Pooideae</taxon>
        <taxon>Stipodae</taxon>
        <taxon>Brachypodieae</taxon>
        <taxon>Brachypodium</taxon>
    </lineage>
</organism>
<dbReference type="InterPro" id="IPR051848">
    <property type="entry name" value="PGIP"/>
</dbReference>
<evidence type="ECO:0000256" key="2">
    <source>
        <dbReference type="ARBA" id="ARBA00022614"/>
    </source>
</evidence>
<keyword evidence="4" id="KW-0677">Repeat</keyword>
<evidence type="ECO:0000256" key="6">
    <source>
        <dbReference type="ARBA" id="ARBA00038043"/>
    </source>
</evidence>
<evidence type="ECO:0000313" key="9">
    <source>
        <dbReference type="EMBL" id="ABL85038.1"/>
    </source>
</evidence>
<evidence type="ECO:0000256" key="1">
    <source>
        <dbReference type="ARBA" id="ARBA00004196"/>
    </source>
</evidence>
<sequence>MFNRSKKYHYSHALLGILLCSLLAGAATGEPSPDPTYKDCLPGDKAAVLAINAAFGSYFSKWWGAPETPCCDWYGVECDPFIAGRVTGFFVFKQDDFYGTIPDAIDGLAHLQRLFLHHLPGLSGPIPPAIGKLSNLSLLIISWTGLSGPVPPFLGAPKKLYHLDLSFNSLTGSIPASLGSIPGLSGINVSRNRLYGAVPMFLSKSADDVYLWLSHNNLTGPVPAEFAAVRFTHLDLSRNAFTGDASGLFGKGQEDLLYVDLSRNAFDFELSGLVFPEKLNSVDMSHNAIRGGVPRNMANVQFFNVSYNRLCGQVPTGASRFGFYSFQHNRCLCGAPLPPCKK</sequence>
<gene>
    <name evidence="9" type="ORF">57h21.12</name>
</gene>
<dbReference type="AlphaFoldDB" id="A1YKE8"/>
<protein>
    <submittedName>
        <fullName evidence="9">Polygalacturonase inhibitor</fullName>
    </submittedName>
</protein>
<feature type="chain" id="PRO_5002641343" evidence="7">
    <location>
        <begin position="30"/>
        <end position="342"/>
    </location>
</feature>
<dbReference type="InterPro" id="IPR013210">
    <property type="entry name" value="LRR_N_plant-typ"/>
</dbReference>
<comment type="similarity">
    <text evidence="6">Belongs to the polygalacturonase-inhibiting protein family.</text>
</comment>
<evidence type="ECO:0000256" key="3">
    <source>
        <dbReference type="ARBA" id="ARBA00022729"/>
    </source>
</evidence>
<evidence type="ECO:0000259" key="8">
    <source>
        <dbReference type="Pfam" id="PF08263"/>
    </source>
</evidence>
<proteinExistence type="inferred from homology"/>
<dbReference type="PANTHER" id="PTHR48059:SF4">
    <property type="entry name" value="POLYGALACTURONASE INHIBITOR 1-RELATED"/>
    <property type="match status" value="1"/>
</dbReference>
<feature type="signal peptide" evidence="7">
    <location>
        <begin position="1"/>
        <end position="29"/>
    </location>
</feature>
<evidence type="ECO:0000256" key="4">
    <source>
        <dbReference type="ARBA" id="ARBA00022737"/>
    </source>
</evidence>
<keyword evidence="3 7" id="KW-0732">Signal</keyword>
<feature type="domain" description="Leucine-rich repeat-containing N-terminal plant-type" evidence="8">
    <location>
        <begin position="42"/>
        <end position="79"/>
    </location>
</feature>
<dbReference type="PANTHER" id="PTHR48059">
    <property type="entry name" value="POLYGALACTURONASE INHIBITOR 1"/>
    <property type="match status" value="1"/>
</dbReference>
<keyword evidence="5" id="KW-0325">Glycoprotein</keyword>
<name>A1YKE8_BRASY</name>
<evidence type="ECO:0000256" key="5">
    <source>
        <dbReference type="ARBA" id="ARBA00023180"/>
    </source>
</evidence>
<reference evidence="9" key="1">
    <citation type="journal article" date="2007" name="Plant J.">
        <title>Comparison of orthologous loci from small grass genomes Brachypodium and rice: implications for wheat genomics and grass genome annotation.</title>
        <authorList>
            <person name="Bossolini E."/>
            <person name="Wicker T."/>
            <person name="Knobel P.A."/>
            <person name="Keller B."/>
        </authorList>
    </citation>
    <scope>NUCLEOTIDE SEQUENCE</scope>
</reference>
<dbReference type="EMBL" id="EF059989">
    <property type="protein sequence ID" value="ABL85038.1"/>
    <property type="molecule type" value="Genomic_DNA"/>
</dbReference>
<evidence type="ECO:0000256" key="7">
    <source>
        <dbReference type="SAM" id="SignalP"/>
    </source>
</evidence>